<dbReference type="Proteomes" id="UP000694553">
    <property type="component" value="Unassembled WGS sequence"/>
</dbReference>
<accession>A0A8U7NP14</accession>
<name>A0A8U7NP14_CORMO</name>
<keyword evidence="2" id="KW-1185">Reference proteome</keyword>
<protein>
    <submittedName>
        <fullName evidence="1">Uncharacterized protein</fullName>
    </submittedName>
</protein>
<dbReference type="Ensembl" id="ENSCMUT00000037109.1">
    <property type="protein sequence ID" value="ENSCMUP00000029491.1"/>
    <property type="gene ID" value="ENSCMUG00000017288.1"/>
</dbReference>
<proteinExistence type="predicted"/>
<reference evidence="1" key="2">
    <citation type="submission" date="2025-08" db="UniProtKB">
        <authorList>
            <consortium name="Ensembl"/>
        </authorList>
    </citation>
    <scope>IDENTIFICATION</scope>
</reference>
<dbReference type="AlphaFoldDB" id="A0A8U7NP14"/>
<reference evidence="2" key="1">
    <citation type="submission" date="2019-10" db="EMBL/GenBank/DDBJ databases">
        <title>Corvus moneduloides (New Caledonian crow) genome, bCorMon1, primary haplotype.</title>
        <authorList>
            <person name="Rutz C."/>
            <person name="Fungtammasan C."/>
            <person name="Mountcastle J."/>
            <person name="Formenti G."/>
            <person name="Chow W."/>
            <person name="Howe K."/>
            <person name="Steele M.P."/>
            <person name="Fernandes J."/>
            <person name="Gilbert M.T.P."/>
            <person name="Fedrigo O."/>
            <person name="Jarvis E.D."/>
            <person name="Gemmell N."/>
        </authorList>
    </citation>
    <scope>NUCLEOTIDE SEQUENCE [LARGE SCALE GENOMIC DNA]</scope>
</reference>
<organism evidence="1 2">
    <name type="scientific">Corvus moneduloides</name>
    <name type="common">New Caledonian crow</name>
    <dbReference type="NCBI Taxonomy" id="1196302"/>
    <lineage>
        <taxon>Eukaryota</taxon>
        <taxon>Metazoa</taxon>
        <taxon>Chordata</taxon>
        <taxon>Craniata</taxon>
        <taxon>Vertebrata</taxon>
        <taxon>Euteleostomi</taxon>
        <taxon>Archelosauria</taxon>
        <taxon>Archosauria</taxon>
        <taxon>Dinosauria</taxon>
        <taxon>Saurischia</taxon>
        <taxon>Theropoda</taxon>
        <taxon>Coelurosauria</taxon>
        <taxon>Aves</taxon>
        <taxon>Neognathae</taxon>
        <taxon>Neoaves</taxon>
        <taxon>Telluraves</taxon>
        <taxon>Australaves</taxon>
        <taxon>Passeriformes</taxon>
        <taxon>Corvoidea</taxon>
        <taxon>Corvidae</taxon>
        <taxon>Corvus</taxon>
    </lineage>
</organism>
<evidence type="ECO:0000313" key="1">
    <source>
        <dbReference type="Ensembl" id="ENSCMUP00000029491.1"/>
    </source>
</evidence>
<sequence length="151" mass="17421">MSVATTCPESSCWVCLATDESNTFPPPSGDHPQRGSPGLCPTGVTGDHPTPILPRGMELEQRTKLFPHSGHSQGFSPLWMRQWMTRSDLRTKLFLQSGHLKGRSPVCRRWWVRRWELRMKLQPSGFSPVWILWWRVRCCLCLKLFPHSKHS</sequence>
<reference evidence="1" key="3">
    <citation type="submission" date="2025-09" db="UniProtKB">
        <authorList>
            <consortium name="Ensembl"/>
        </authorList>
    </citation>
    <scope>IDENTIFICATION</scope>
</reference>
<evidence type="ECO:0000313" key="2">
    <source>
        <dbReference type="Proteomes" id="UP000694553"/>
    </source>
</evidence>